<evidence type="ECO:0000313" key="2">
    <source>
        <dbReference type="Proteomes" id="UP000546007"/>
    </source>
</evidence>
<organism evidence="1 2">
    <name type="scientific">Butyricimonas faecihominis</name>
    <dbReference type="NCBI Taxonomy" id="1472416"/>
    <lineage>
        <taxon>Bacteria</taxon>
        <taxon>Pseudomonadati</taxon>
        <taxon>Bacteroidota</taxon>
        <taxon>Bacteroidia</taxon>
        <taxon>Bacteroidales</taxon>
        <taxon>Odoribacteraceae</taxon>
        <taxon>Butyricimonas</taxon>
    </lineage>
</organism>
<evidence type="ECO:0000313" key="1">
    <source>
        <dbReference type="EMBL" id="MBB4026714.1"/>
    </source>
</evidence>
<proteinExistence type="predicted"/>
<gene>
    <name evidence="1" type="ORF">GGR14_002515</name>
</gene>
<comment type="caution">
    <text evidence="1">The sequence shown here is derived from an EMBL/GenBank/DDBJ whole genome shotgun (WGS) entry which is preliminary data.</text>
</comment>
<protein>
    <submittedName>
        <fullName evidence="1">Uncharacterized protein</fullName>
    </submittedName>
</protein>
<dbReference type="AlphaFoldDB" id="A0A7W6HYH6"/>
<accession>A0A7W6HYH6</accession>
<sequence>MEKRTQPCRHALRMHLPELRHGIGNHGHPKEGVRGQRVFLHHHHLQRLPGNTFLFRQEPSESRAKGGVFHL</sequence>
<keyword evidence="2" id="KW-1185">Reference proteome</keyword>
<dbReference type="Proteomes" id="UP000546007">
    <property type="component" value="Unassembled WGS sequence"/>
</dbReference>
<reference evidence="1 2" key="1">
    <citation type="submission" date="2020-08" db="EMBL/GenBank/DDBJ databases">
        <title>Genomic Encyclopedia of Type Strains, Phase IV (KMG-IV): sequencing the most valuable type-strain genomes for metagenomic binning, comparative biology and taxonomic classification.</title>
        <authorList>
            <person name="Goeker M."/>
        </authorList>
    </citation>
    <scope>NUCLEOTIDE SEQUENCE [LARGE SCALE GENOMIC DNA]</scope>
    <source>
        <strain evidence="1 2">DSM 105721</strain>
    </source>
</reference>
<dbReference type="EMBL" id="JACIES010000006">
    <property type="protein sequence ID" value="MBB4026714.1"/>
    <property type="molecule type" value="Genomic_DNA"/>
</dbReference>
<name>A0A7W6HYH6_9BACT</name>